<protein>
    <submittedName>
        <fullName evidence="1">Nucleotide pyrophosphohydrolase</fullName>
    </submittedName>
</protein>
<dbReference type="CDD" id="cd11537">
    <property type="entry name" value="NTP-PPase_RS21-C6_like"/>
    <property type="match status" value="1"/>
</dbReference>
<dbReference type="PIRSF" id="PIRSF029826">
    <property type="entry name" value="UCP029826_pph"/>
    <property type="match status" value="1"/>
</dbReference>
<evidence type="ECO:0000313" key="2">
    <source>
        <dbReference type="Proteomes" id="UP001329151"/>
    </source>
</evidence>
<dbReference type="Pfam" id="PF12643">
    <property type="entry name" value="MazG-like"/>
    <property type="match status" value="1"/>
</dbReference>
<keyword evidence="2" id="KW-1185">Reference proteome</keyword>
<dbReference type="PANTHER" id="PTHR46523">
    <property type="entry name" value="DCTP PYROPHOSPHATASE 1"/>
    <property type="match status" value="1"/>
</dbReference>
<accession>A0AA86IZZ2</accession>
<dbReference type="GO" id="GO:0047429">
    <property type="term" value="F:nucleoside triphosphate diphosphatase activity"/>
    <property type="evidence" value="ECO:0007669"/>
    <property type="project" value="InterPro"/>
</dbReference>
<gene>
    <name evidence="1" type="ORF">RGQ30_08220</name>
</gene>
<dbReference type="EMBL" id="AP028947">
    <property type="protein sequence ID" value="BET25321.1"/>
    <property type="molecule type" value="Genomic_DNA"/>
</dbReference>
<dbReference type="AlphaFoldDB" id="A0AA86IZZ2"/>
<dbReference type="InterPro" id="IPR025984">
    <property type="entry name" value="DCTPP"/>
</dbReference>
<name>A0AA86IZZ2_9BURK</name>
<organism evidence="1 2">
    <name type="scientific">Limnobacter thiooxidans</name>
    <dbReference type="NCBI Taxonomy" id="131080"/>
    <lineage>
        <taxon>Bacteria</taxon>
        <taxon>Pseudomonadati</taxon>
        <taxon>Pseudomonadota</taxon>
        <taxon>Betaproteobacteria</taxon>
        <taxon>Burkholderiales</taxon>
        <taxon>Burkholderiaceae</taxon>
        <taxon>Limnobacter</taxon>
    </lineage>
</organism>
<sequence>MNTDTLKNIQHQLKQFSAARNWEQFHSPKNLSMALSVEVAELVEHFQWITEEDSRKLQGQQLDEVKDEVADVLLYLLQICNQLNIDPVDAAQKKLIKNAVKYPAP</sequence>
<reference evidence="1 2" key="1">
    <citation type="submission" date="2023-10" db="EMBL/GenBank/DDBJ databases">
        <title>Complete Genome Sequence of Limnobacter thiooxidans CS-K2T, Isolated from freshwater lake sediments in Bavaria, Germany.</title>
        <authorList>
            <person name="Naruki M."/>
            <person name="Watanabe A."/>
            <person name="Warashina T."/>
            <person name="Morita T."/>
            <person name="Arakawa K."/>
        </authorList>
    </citation>
    <scope>NUCLEOTIDE SEQUENCE [LARGE SCALE GENOMIC DNA]</scope>
    <source>
        <strain evidence="1 2">CS-K2</strain>
    </source>
</reference>
<dbReference type="SUPFAM" id="SSF101386">
    <property type="entry name" value="all-alpha NTP pyrophosphatases"/>
    <property type="match status" value="1"/>
</dbReference>
<dbReference type="PANTHER" id="PTHR46523:SF1">
    <property type="entry name" value="DCTP PYROPHOSPHATASE 1"/>
    <property type="match status" value="1"/>
</dbReference>
<dbReference type="Proteomes" id="UP001329151">
    <property type="component" value="Chromosome"/>
</dbReference>
<proteinExistence type="predicted"/>
<dbReference type="GO" id="GO:0009143">
    <property type="term" value="P:nucleoside triphosphate catabolic process"/>
    <property type="evidence" value="ECO:0007669"/>
    <property type="project" value="InterPro"/>
</dbReference>
<dbReference type="KEGG" id="lto:RGQ30_08220"/>
<dbReference type="Gene3D" id="1.10.287.1080">
    <property type="entry name" value="MazG-like"/>
    <property type="match status" value="1"/>
</dbReference>
<dbReference type="InterPro" id="IPR052555">
    <property type="entry name" value="dCTP_Pyrophosphatase"/>
</dbReference>
<evidence type="ECO:0000313" key="1">
    <source>
        <dbReference type="EMBL" id="BET25321.1"/>
    </source>
</evidence>
<dbReference type="RefSeq" id="WP_130558187.1">
    <property type="nucleotide sequence ID" value="NZ_AP028947.1"/>
</dbReference>